<dbReference type="InterPro" id="IPR011765">
    <property type="entry name" value="Pept_M16_N"/>
</dbReference>
<dbReference type="InterPro" id="IPR011249">
    <property type="entry name" value="Metalloenz_LuxS/M16"/>
</dbReference>
<dbReference type="EMBL" id="JAPAAF010000029">
    <property type="protein sequence ID" value="MCW0484147.1"/>
    <property type="molecule type" value="Genomic_DNA"/>
</dbReference>
<evidence type="ECO:0000256" key="1">
    <source>
        <dbReference type="ARBA" id="ARBA00001947"/>
    </source>
</evidence>
<keyword evidence="13" id="KW-1185">Reference proteome</keyword>
<reference evidence="12" key="1">
    <citation type="submission" date="2022-10" db="EMBL/GenBank/DDBJ databases">
        <title>Gaoshiqiia sediminis gen. nov., sp. nov., isolated from coastal sediment.</title>
        <authorList>
            <person name="Yu W.X."/>
            <person name="Mu D.S."/>
            <person name="Du J.Z."/>
            <person name="Liang Y.Q."/>
        </authorList>
    </citation>
    <scope>NUCLEOTIDE SEQUENCE</scope>
    <source>
        <strain evidence="12">A06</strain>
    </source>
</reference>
<dbReference type="PANTHER" id="PTHR43690:SF34">
    <property type="entry name" value="ZINC PROTEASE PQQL-LIKE"/>
    <property type="match status" value="1"/>
</dbReference>
<dbReference type="SUPFAM" id="SSF63411">
    <property type="entry name" value="LuxS/MPP-like metallohydrolase"/>
    <property type="match status" value="4"/>
</dbReference>
<evidence type="ECO:0000256" key="2">
    <source>
        <dbReference type="ARBA" id="ARBA00007261"/>
    </source>
</evidence>
<keyword evidence="4" id="KW-0479">Metal-binding</keyword>
<dbReference type="Pfam" id="PF05193">
    <property type="entry name" value="Peptidase_M16_C"/>
    <property type="match status" value="2"/>
</dbReference>
<dbReference type="InterPro" id="IPR007863">
    <property type="entry name" value="Peptidase_M16_C"/>
</dbReference>
<dbReference type="AlphaFoldDB" id="A0AA41YA63"/>
<dbReference type="GO" id="GO:0004222">
    <property type="term" value="F:metalloendopeptidase activity"/>
    <property type="evidence" value="ECO:0007669"/>
    <property type="project" value="InterPro"/>
</dbReference>
<keyword evidence="3" id="KW-0645">Protease</keyword>
<evidence type="ECO:0000256" key="8">
    <source>
        <dbReference type="RuleBase" id="RU004447"/>
    </source>
</evidence>
<comment type="caution">
    <text evidence="12">The sequence shown here is derived from an EMBL/GenBank/DDBJ whole genome shotgun (WGS) entry which is preliminary data.</text>
</comment>
<feature type="domain" description="Peptidase M16 N-terminal" evidence="10">
    <location>
        <begin position="49"/>
        <end position="191"/>
    </location>
</feature>
<dbReference type="Gene3D" id="3.30.830.10">
    <property type="entry name" value="Metalloenzyme, LuxS/M16 peptidase-like"/>
    <property type="match status" value="4"/>
</dbReference>
<evidence type="ECO:0000256" key="4">
    <source>
        <dbReference type="ARBA" id="ARBA00022723"/>
    </source>
</evidence>
<dbReference type="PANTHER" id="PTHR43690">
    <property type="entry name" value="NARDILYSIN"/>
    <property type="match status" value="1"/>
</dbReference>
<evidence type="ECO:0000256" key="5">
    <source>
        <dbReference type="ARBA" id="ARBA00022801"/>
    </source>
</evidence>
<evidence type="ECO:0000313" key="12">
    <source>
        <dbReference type="EMBL" id="MCW0484147.1"/>
    </source>
</evidence>
<keyword evidence="7" id="KW-0482">Metalloprotease</keyword>
<organism evidence="12 13">
    <name type="scientific">Gaoshiqia sediminis</name>
    <dbReference type="NCBI Taxonomy" id="2986998"/>
    <lineage>
        <taxon>Bacteria</taxon>
        <taxon>Pseudomonadati</taxon>
        <taxon>Bacteroidota</taxon>
        <taxon>Bacteroidia</taxon>
        <taxon>Marinilabiliales</taxon>
        <taxon>Prolixibacteraceae</taxon>
        <taxon>Gaoshiqia</taxon>
    </lineage>
</organism>
<dbReference type="InterPro" id="IPR050626">
    <property type="entry name" value="Peptidase_M16"/>
</dbReference>
<feature type="chain" id="PRO_5041439115" evidence="9">
    <location>
        <begin position="19"/>
        <end position="933"/>
    </location>
</feature>
<evidence type="ECO:0000256" key="7">
    <source>
        <dbReference type="ARBA" id="ARBA00023049"/>
    </source>
</evidence>
<feature type="signal peptide" evidence="9">
    <location>
        <begin position="1"/>
        <end position="18"/>
    </location>
</feature>
<evidence type="ECO:0000256" key="3">
    <source>
        <dbReference type="ARBA" id="ARBA00022670"/>
    </source>
</evidence>
<comment type="cofactor">
    <cofactor evidence="1">
        <name>Zn(2+)</name>
        <dbReference type="ChEBI" id="CHEBI:29105"/>
    </cofactor>
</comment>
<proteinExistence type="inferred from homology"/>
<dbReference type="RefSeq" id="WP_282592740.1">
    <property type="nucleotide sequence ID" value="NZ_JAPAAF010000029.1"/>
</dbReference>
<keyword evidence="9" id="KW-0732">Signal</keyword>
<evidence type="ECO:0000313" key="13">
    <source>
        <dbReference type="Proteomes" id="UP001163821"/>
    </source>
</evidence>
<evidence type="ECO:0000256" key="9">
    <source>
        <dbReference type="SAM" id="SignalP"/>
    </source>
</evidence>
<protein>
    <submittedName>
        <fullName evidence="12">Insulinase family protein</fullName>
    </submittedName>
</protein>
<name>A0AA41YA63_9BACT</name>
<gene>
    <name evidence="12" type="ORF">N2K84_15500</name>
</gene>
<accession>A0AA41YA63</accession>
<dbReference type="GO" id="GO:0006508">
    <property type="term" value="P:proteolysis"/>
    <property type="evidence" value="ECO:0007669"/>
    <property type="project" value="UniProtKB-KW"/>
</dbReference>
<evidence type="ECO:0000256" key="6">
    <source>
        <dbReference type="ARBA" id="ARBA00022833"/>
    </source>
</evidence>
<dbReference type="Pfam" id="PF00675">
    <property type="entry name" value="Peptidase_M16"/>
    <property type="match status" value="1"/>
</dbReference>
<keyword evidence="6" id="KW-0862">Zinc</keyword>
<dbReference type="InterPro" id="IPR001431">
    <property type="entry name" value="Pept_M16_Zn_BS"/>
</dbReference>
<feature type="domain" description="Peptidase M16 C-terminal" evidence="11">
    <location>
        <begin position="700"/>
        <end position="863"/>
    </location>
</feature>
<evidence type="ECO:0000259" key="11">
    <source>
        <dbReference type="Pfam" id="PF05193"/>
    </source>
</evidence>
<dbReference type="GO" id="GO:0046872">
    <property type="term" value="F:metal ion binding"/>
    <property type="evidence" value="ECO:0007669"/>
    <property type="project" value="UniProtKB-KW"/>
</dbReference>
<feature type="domain" description="Peptidase M16 C-terminal" evidence="11">
    <location>
        <begin position="208"/>
        <end position="387"/>
    </location>
</feature>
<comment type="similarity">
    <text evidence="2 8">Belongs to the peptidase M16 family.</text>
</comment>
<evidence type="ECO:0000259" key="10">
    <source>
        <dbReference type="Pfam" id="PF00675"/>
    </source>
</evidence>
<dbReference type="Proteomes" id="UP001163821">
    <property type="component" value="Unassembled WGS sequence"/>
</dbReference>
<sequence length="933" mass="106267">MKHLFNFLFLLFFVAGFAQSPLNPDDLLPVDPNVSKGVLENGMTYYVRSNSTPQNRADLYLVVRAGSVDEDDDQQGLAHFCEHMAFNGTENFPKNELVSYLESIGMEFGPEVNAYTSFDETVYMIKVPLDQDEYIEKGLQVMYDWACQVTDSDEEIEKERGVIHEEWRGGRDANERMMQEWLPVFLHNSRYAERLPIGKMEIVDNCPPETLRRYRSDWYRPDLQAIVAVGDFDQEEMVTRIKEKFSTVPAPENPREKQYFDIPGHAETLVSVVTDKEAQYPIAQIFYKHPLKISKTLADYREGIKHRLFNGMISGRLQELTQSATPPFIYGASAYEELFGPASVYYSMAVCQNGQIEKGIKAVLEENERVKRFGFTETELERMKKAMLSSIEKAYNERDKQKSNAYAEEYKRNFLMTREPIPGIEKEYQYYQEFIPGISLEEVNALANEWIIDESRVIVVTAPEIEGVPVPSENEVLAVLDEMQSTELEAYEDVVLDQPLINEEIAAGKVVGEKQLDEVGAVEWTLSNGAVVVVKPTDFKDDEILFSAYSLGGNSLYGQNMDISADLAATIVANSGIGDFDNIALEKLLADKVFSVSPYINDLTEGFNGSSSVKDLETLLEMVYLYFTDLRVDEKAYSSYMQRIAGVLENKEASPEAAFQDTFQVVSVTYHPRKRPMNKALLNEANLGDISQIARERFSNAADYKFFFVGNIDPVAFKPLAEKYIGGIPATEENEVWQDLQIGAPEGVVEKTVYRGQEEKSIHYTTFHGDFDYRKENLIAIDAVGKILSTRLLEVIREDKSSVYYIGASPSVDKLPEPRYRITIYYGTAPDKVQELQDAVFAEIRKIAQDGPTDEDLQKAREKMLREREVNLRENKFWLGVLNNGYLYKDGDFSDFSNYNALVGQLSSETIRDAVRKYFDFENYFSVTLKPEP</sequence>
<dbReference type="PROSITE" id="PS00143">
    <property type="entry name" value="INSULINASE"/>
    <property type="match status" value="1"/>
</dbReference>
<keyword evidence="5" id="KW-0378">Hydrolase</keyword>